<protein>
    <submittedName>
        <fullName evidence="1">Structural protein</fullName>
    </submittedName>
</protein>
<dbReference type="EMBL" id="KT962245">
    <property type="protein sequence ID" value="ALO80075.1"/>
    <property type="molecule type" value="Genomic_RNA"/>
</dbReference>
<accession>A0A0S2MVY6</accession>
<evidence type="ECO:0000313" key="2">
    <source>
        <dbReference type="Proteomes" id="UP000229115"/>
    </source>
</evidence>
<dbReference type="Proteomes" id="UP000229115">
    <property type="component" value="Segment"/>
</dbReference>
<organism evidence="1 2">
    <name type="scientific">Cellulophaga phage phi4:1_13</name>
    <dbReference type="NCBI Taxonomy" id="1747284"/>
    <lineage>
        <taxon>Viruses</taxon>
        <taxon>Duplodnaviria</taxon>
        <taxon>Heunggongvirae</taxon>
        <taxon>Uroviricota</taxon>
        <taxon>Caudoviricetes</taxon>
        <taxon>Lightbulbvirus</taxon>
        <taxon>Lightbulbvirus Cba41</taxon>
    </lineage>
</organism>
<proteinExistence type="predicted"/>
<evidence type="ECO:0000313" key="1">
    <source>
        <dbReference type="EMBL" id="ALO80075.1"/>
    </source>
</evidence>
<gene>
    <name evidence="1" type="ORF">Phi4113_066</name>
</gene>
<name>A0A0S2MVY6_9CAUD</name>
<reference evidence="1 2" key="1">
    <citation type="submission" date="2015-10" db="EMBL/GenBank/DDBJ databases">
        <title>Large-scale maps of variable infection efficiencies in aquatic Bacteriodetes phage-host model systems.</title>
        <authorList>
            <person name="Holmfeldt K."/>
            <person name="Solonenko N."/>
            <person name="Howard-Varona C."/>
            <person name="Moreno M."/>
            <person name="Malmstrom R.R."/>
            <person name="Blow M.J."/>
            <person name="Sullivan M.B."/>
        </authorList>
    </citation>
    <scope>NUCLEOTIDE SEQUENCE [LARGE SCALE GENOMIC DNA]</scope>
</reference>
<sequence>MLNNINYQFHNGVGSAGDASVLPNQMLPQTKKGPDYEKNTLDALESIGLSQVVDNAEFNDYYDMVDGRLVQKDFMEDSDYSALKGIGKIMQDVKLPTYIQHYDVLGMIVNQIVGELSDMTDVIRIISDDDYEKNDFIREKEQRIQEYVKKSFTNNLNRLLALKGINPNKEDFESEEEKQEYLKFLEEEKAKIVSPQEIEKQMSKSWKVRAVQWAEKKYEQDAIDFSMEDMEKEEMRDYLLTGRYFTHYRIGYDSYKPERWDPRLTFFSQTLDITNPQDGEYVGRIFPMTASQIVENYGHRLSMKKIEELANVYDTYKERSGSTLANTPYQKPVQTTMVPDEDYFTREIYLQYQSAFGIPLGEEISFDEEGNQTITPTWISNYNNSNSYVSNNLGKELRKDLKLTSSTFRVTEAYFKGYKLFYAIRYQTEEGYVVEDLLEEDLLKGFIKENNIKIKKTMTLEEFEASEEINIICPTYFPRVYSGVKIAGSSKTEDIYLPIEELPFQIKGNSEVYDVKLPVAGIIGNSLAQKIRPYQKGVNIALNQITHLTEKELGSFFIVDVGLLPSDMKEGNTMEQLSELRETIRDIGIFPVDMRKQNTQQPGNTANTFINQKLTFSEEISNRMVLANYYKQQAFEQIGITDQRKGTPNEYQTNEGIKVGQEASYAQTNNIYTKFNNSRKRKIELHLAVAQYCVQNDKDITTYYTATDDSKIFDAFSDDKFHLRRLGVRPTSDTKSKKQLENLKQKMLENNTAGFDVLALAEIAKTDSFAFLIEFGKTERERQSKIESETREHEASQLDKTLAAQRNNLLEERAFTKLIEDNRNRTKLQEEEIAALGRASDKKSDATGIAAIKAATDASLKEQTIESNSQIANRKLDIEEKKSDAETSYKMAQLNKELKALNLKNKEIDSKNYVATVNKN</sequence>